<dbReference type="Gene3D" id="1.10.443.10">
    <property type="entry name" value="Intergrase catalytic core"/>
    <property type="match status" value="1"/>
</dbReference>
<feature type="domain" description="Core-binding (CB)" evidence="6">
    <location>
        <begin position="59"/>
        <end position="138"/>
    </location>
</feature>
<keyword evidence="3" id="KW-0233">DNA recombination</keyword>
<protein>
    <submittedName>
        <fullName evidence="7">Integrase</fullName>
    </submittedName>
</protein>
<evidence type="ECO:0000259" key="5">
    <source>
        <dbReference type="PROSITE" id="PS51898"/>
    </source>
</evidence>
<dbReference type="Proteomes" id="UP000266934">
    <property type="component" value="Chromosome"/>
</dbReference>
<dbReference type="PROSITE" id="PS51900">
    <property type="entry name" value="CB"/>
    <property type="match status" value="1"/>
</dbReference>
<dbReference type="InterPro" id="IPR044068">
    <property type="entry name" value="CB"/>
</dbReference>
<accession>A0A348G3D8</accession>
<sequence length="340" mass="38607">MATIRKRGDKWQVQVRRQGHPLLTRSFNQKADAVAWARQTETKLDKDGLVADPSAIKRLTISDLVKRYLEEVVPRKRGAAVETIILRAFLRTSLADTSLSNATAQGFARYRDERLQKVKASTVRREFAILSHCFETARKEWSLPIPVNPLRAVTLPRNPLPRDRRLNQDDPDKLDVALGKTRVWWLGPLVTLAVETGMRRGELVSMRWCDVDLIARTVYLPMTKNGLPRTVPLTPKAIETLEAIRPMPMRPRETPKTADRVFPVTTNAVRLAWGRLRERAGLSDLHLHDLRHEAVSRFFEYGLTVPEVALISGHRDPRMLSRYTHLKAESVAEKLAGVAG</sequence>
<dbReference type="KEGG" id="blag:BLTE_27560"/>
<evidence type="ECO:0000256" key="3">
    <source>
        <dbReference type="ARBA" id="ARBA00023172"/>
    </source>
</evidence>
<dbReference type="GO" id="GO:0006310">
    <property type="term" value="P:DNA recombination"/>
    <property type="evidence" value="ECO:0007669"/>
    <property type="project" value="UniProtKB-KW"/>
</dbReference>
<dbReference type="InterPro" id="IPR013762">
    <property type="entry name" value="Integrase-like_cat_sf"/>
</dbReference>
<keyword evidence="2 4" id="KW-0238">DNA-binding</keyword>
<dbReference type="InterPro" id="IPR050090">
    <property type="entry name" value="Tyrosine_recombinase_XerCD"/>
</dbReference>
<dbReference type="CDD" id="cd00796">
    <property type="entry name" value="INT_Rci_Hp1_C"/>
    <property type="match status" value="1"/>
</dbReference>
<dbReference type="Pfam" id="PF00589">
    <property type="entry name" value="Phage_integrase"/>
    <property type="match status" value="1"/>
</dbReference>
<gene>
    <name evidence="7" type="ORF">BLTE_27560</name>
</gene>
<proteinExistence type="predicted"/>
<dbReference type="Gene3D" id="1.10.150.130">
    <property type="match status" value="1"/>
</dbReference>
<keyword evidence="1" id="KW-0229">DNA integration</keyword>
<dbReference type="InterPro" id="IPR002104">
    <property type="entry name" value="Integrase_catalytic"/>
</dbReference>
<evidence type="ECO:0000259" key="6">
    <source>
        <dbReference type="PROSITE" id="PS51900"/>
    </source>
</evidence>
<evidence type="ECO:0000256" key="2">
    <source>
        <dbReference type="ARBA" id="ARBA00023125"/>
    </source>
</evidence>
<dbReference type="EMBL" id="AP018907">
    <property type="protein sequence ID" value="BBF94071.1"/>
    <property type="molecule type" value="Genomic_DNA"/>
</dbReference>
<dbReference type="PROSITE" id="PS51898">
    <property type="entry name" value="TYR_RECOMBINASE"/>
    <property type="match status" value="1"/>
</dbReference>
<feature type="domain" description="Tyr recombinase" evidence="5">
    <location>
        <begin position="161"/>
        <end position="336"/>
    </location>
</feature>
<dbReference type="RefSeq" id="WP_126401219.1">
    <property type="nucleotide sequence ID" value="NZ_AP018907.1"/>
</dbReference>
<dbReference type="OrthoDB" id="6388170at2"/>
<keyword evidence="8" id="KW-1185">Reference proteome</keyword>
<name>A0A348G3D8_9HYPH</name>
<dbReference type="GO" id="GO:0015074">
    <property type="term" value="P:DNA integration"/>
    <property type="evidence" value="ECO:0007669"/>
    <property type="project" value="UniProtKB-KW"/>
</dbReference>
<dbReference type="InterPro" id="IPR010998">
    <property type="entry name" value="Integrase_recombinase_N"/>
</dbReference>
<evidence type="ECO:0000256" key="1">
    <source>
        <dbReference type="ARBA" id="ARBA00022908"/>
    </source>
</evidence>
<evidence type="ECO:0000313" key="8">
    <source>
        <dbReference type="Proteomes" id="UP000266934"/>
    </source>
</evidence>
<organism evidence="7 8">
    <name type="scientific">Blastochloris tepida</name>
    <dbReference type="NCBI Taxonomy" id="2233851"/>
    <lineage>
        <taxon>Bacteria</taxon>
        <taxon>Pseudomonadati</taxon>
        <taxon>Pseudomonadota</taxon>
        <taxon>Alphaproteobacteria</taxon>
        <taxon>Hyphomicrobiales</taxon>
        <taxon>Blastochloridaceae</taxon>
        <taxon>Blastochloris</taxon>
    </lineage>
</organism>
<reference evidence="7 8" key="1">
    <citation type="submission" date="2018-08" db="EMBL/GenBank/DDBJ databases">
        <title>Complete genome sequencing of Blastochloris tepida GI.</title>
        <authorList>
            <person name="Tsukatani Y."/>
            <person name="Mori H."/>
        </authorList>
    </citation>
    <scope>NUCLEOTIDE SEQUENCE [LARGE SCALE GENOMIC DNA]</scope>
    <source>
        <strain evidence="7 8">GI</strain>
    </source>
</reference>
<dbReference type="GO" id="GO:0003677">
    <property type="term" value="F:DNA binding"/>
    <property type="evidence" value="ECO:0007669"/>
    <property type="project" value="UniProtKB-UniRule"/>
</dbReference>
<evidence type="ECO:0000313" key="7">
    <source>
        <dbReference type="EMBL" id="BBF94071.1"/>
    </source>
</evidence>
<dbReference type="SUPFAM" id="SSF56349">
    <property type="entry name" value="DNA breaking-rejoining enzymes"/>
    <property type="match status" value="1"/>
</dbReference>
<dbReference type="PANTHER" id="PTHR30349">
    <property type="entry name" value="PHAGE INTEGRASE-RELATED"/>
    <property type="match status" value="1"/>
</dbReference>
<dbReference type="PANTHER" id="PTHR30349:SF94">
    <property type="entry name" value="INTEGRASE_RECOMBINASE HI_1414-RELATED"/>
    <property type="match status" value="1"/>
</dbReference>
<dbReference type="InterPro" id="IPR011010">
    <property type="entry name" value="DNA_brk_join_enz"/>
</dbReference>
<dbReference type="AlphaFoldDB" id="A0A348G3D8"/>
<evidence type="ECO:0000256" key="4">
    <source>
        <dbReference type="PROSITE-ProRule" id="PRU01248"/>
    </source>
</evidence>